<dbReference type="Gramene" id="OE9A058231T1">
    <property type="protein sequence ID" value="OE9A058231C1"/>
    <property type="gene ID" value="OE9A058231"/>
</dbReference>
<proteinExistence type="predicted"/>
<feature type="compositionally biased region" description="Low complexity" evidence="1">
    <location>
        <begin position="12"/>
        <end position="27"/>
    </location>
</feature>
<reference evidence="2 3" key="1">
    <citation type="submission" date="2019-12" db="EMBL/GenBank/DDBJ databases">
        <authorList>
            <person name="Alioto T."/>
            <person name="Alioto T."/>
            <person name="Gomez Garrido J."/>
        </authorList>
    </citation>
    <scope>NUCLEOTIDE SEQUENCE [LARGE SCALE GENOMIC DNA]</scope>
</reference>
<protein>
    <submittedName>
        <fullName evidence="2">Uncharacterized protein</fullName>
    </submittedName>
</protein>
<accession>A0A8S0V2N6</accession>
<comment type="caution">
    <text evidence="2">The sequence shown here is derived from an EMBL/GenBank/DDBJ whole genome shotgun (WGS) entry which is preliminary data.</text>
</comment>
<evidence type="ECO:0000256" key="1">
    <source>
        <dbReference type="SAM" id="MobiDB-lite"/>
    </source>
</evidence>
<gene>
    <name evidence="2" type="ORF">OLEA9_A058231</name>
</gene>
<dbReference type="AlphaFoldDB" id="A0A8S0V2N6"/>
<feature type="compositionally biased region" description="Polar residues" evidence="1">
    <location>
        <begin position="82"/>
        <end position="96"/>
    </location>
</feature>
<evidence type="ECO:0000313" key="3">
    <source>
        <dbReference type="Proteomes" id="UP000594638"/>
    </source>
</evidence>
<evidence type="ECO:0000313" key="2">
    <source>
        <dbReference type="EMBL" id="CAA3025625.1"/>
    </source>
</evidence>
<dbReference type="EMBL" id="CACTIH010009138">
    <property type="protein sequence ID" value="CAA3025625.1"/>
    <property type="molecule type" value="Genomic_DNA"/>
</dbReference>
<keyword evidence="3" id="KW-1185">Reference proteome</keyword>
<dbReference type="Proteomes" id="UP000594638">
    <property type="component" value="Unassembled WGS sequence"/>
</dbReference>
<feature type="compositionally biased region" description="Low complexity" evidence="1">
    <location>
        <begin position="45"/>
        <end position="69"/>
    </location>
</feature>
<organism evidence="2 3">
    <name type="scientific">Olea europaea subsp. europaea</name>
    <dbReference type="NCBI Taxonomy" id="158383"/>
    <lineage>
        <taxon>Eukaryota</taxon>
        <taxon>Viridiplantae</taxon>
        <taxon>Streptophyta</taxon>
        <taxon>Embryophyta</taxon>
        <taxon>Tracheophyta</taxon>
        <taxon>Spermatophyta</taxon>
        <taxon>Magnoliopsida</taxon>
        <taxon>eudicotyledons</taxon>
        <taxon>Gunneridae</taxon>
        <taxon>Pentapetalae</taxon>
        <taxon>asterids</taxon>
        <taxon>lamiids</taxon>
        <taxon>Lamiales</taxon>
        <taxon>Oleaceae</taxon>
        <taxon>Oleeae</taxon>
        <taxon>Olea</taxon>
    </lineage>
</organism>
<feature type="region of interest" description="Disordered" evidence="1">
    <location>
        <begin position="1"/>
        <end position="111"/>
    </location>
</feature>
<sequence length="111" mass="12589">MKEEKAKRRLSPKSPTLSLQSPTSLPALDDDRQRRNHSHCSSNRPKLSTTSKLSLQSLNLSLQSPTSLPALDDDRQRRNHSHCQSNRPKLSTTSKAVFSLATARETEQRRR</sequence>
<name>A0A8S0V2N6_OLEEU</name>